<dbReference type="EMBL" id="KI657713">
    <property type="protein sequence ID" value="ETN85541.1"/>
    <property type="molecule type" value="Genomic_DNA"/>
</dbReference>
<dbReference type="AlphaFoldDB" id="W2TWU2"/>
<reference evidence="3" key="1">
    <citation type="journal article" date="2014" name="Nat. Genet.">
        <title>Genome of the human hookworm Necator americanus.</title>
        <authorList>
            <person name="Tang Y.T."/>
            <person name="Gao X."/>
            <person name="Rosa B.A."/>
            <person name="Abubucker S."/>
            <person name="Hallsworth-Pepin K."/>
            <person name="Martin J."/>
            <person name="Tyagi R."/>
            <person name="Heizer E."/>
            <person name="Zhang X."/>
            <person name="Bhonagiri-Palsikar V."/>
            <person name="Minx P."/>
            <person name="Warren W.C."/>
            <person name="Wang Q."/>
            <person name="Zhan B."/>
            <person name="Hotez P.J."/>
            <person name="Sternberg P.W."/>
            <person name="Dougall A."/>
            <person name="Gaze S.T."/>
            <person name="Mulvenna J."/>
            <person name="Sotillo J."/>
            <person name="Ranganathan S."/>
            <person name="Rabelo E.M."/>
            <person name="Wilson R.K."/>
            <person name="Felgner P.L."/>
            <person name="Bethony J."/>
            <person name="Hawdon J.M."/>
            <person name="Gasser R.B."/>
            <person name="Loukas A."/>
            <person name="Mitreva M."/>
        </authorList>
    </citation>
    <scope>NUCLEOTIDE SEQUENCE [LARGE SCALE GENOMIC DNA]</scope>
</reference>
<evidence type="ECO:0000256" key="1">
    <source>
        <dbReference type="SAM" id="MobiDB-lite"/>
    </source>
</evidence>
<protein>
    <submittedName>
        <fullName evidence="2">Uncharacterized protein</fullName>
    </submittedName>
</protein>
<accession>W2TWU2</accession>
<feature type="compositionally biased region" description="Basic and acidic residues" evidence="1">
    <location>
        <begin position="1"/>
        <end position="11"/>
    </location>
</feature>
<evidence type="ECO:0000313" key="3">
    <source>
        <dbReference type="Proteomes" id="UP000053676"/>
    </source>
</evidence>
<proteinExistence type="predicted"/>
<feature type="non-terminal residue" evidence="2">
    <location>
        <position position="55"/>
    </location>
</feature>
<dbReference type="Proteomes" id="UP000053676">
    <property type="component" value="Unassembled WGS sequence"/>
</dbReference>
<dbReference type="KEGG" id="nai:NECAME_01432"/>
<feature type="region of interest" description="Disordered" evidence="1">
    <location>
        <begin position="1"/>
        <end position="25"/>
    </location>
</feature>
<sequence>MKKKLHTDGFARRTPQSPSDATSRPFERWFKRKGCLRAASLCAASPEFAGTSGLI</sequence>
<gene>
    <name evidence="2" type="ORF">NECAME_01432</name>
</gene>
<name>W2TWU2_NECAM</name>
<keyword evidence="3" id="KW-1185">Reference proteome</keyword>
<evidence type="ECO:0000313" key="2">
    <source>
        <dbReference type="EMBL" id="ETN85541.1"/>
    </source>
</evidence>
<organism evidence="2 3">
    <name type="scientific">Necator americanus</name>
    <name type="common">Human hookworm</name>
    <dbReference type="NCBI Taxonomy" id="51031"/>
    <lineage>
        <taxon>Eukaryota</taxon>
        <taxon>Metazoa</taxon>
        <taxon>Ecdysozoa</taxon>
        <taxon>Nematoda</taxon>
        <taxon>Chromadorea</taxon>
        <taxon>Rhabditida</taxon>
        <taxon>Rhabditina</taxon>
        <taxon>Rhabditomorpha</taxon>
        <taxon>Strongyloidea</taxon>
        <taxon>Ancylostomatidae</taxon>
        <taxon>Bunostominae</taxon>
        <taxon>Necator</taxon>
    </lineage>
</organism>